<proteinExistence type="predicted"/>
<feature type="transmembrane region" description="Helical" evidence="1">
    <location>
        <begin position="34"/>
        <end position="56"/>
    </location>
</feature>
<dbReference type="AlphaFoldDB" id="A0A402B4K7"/>
<evidence type="ECO:0000256" key="1">
    <source>
        <dbReference type="SAM" id="Phobius"/>
    </source>
</evidence>
<dbReference type="Proteomes" id="UP000287171">
    <property type="component" value="Unassembled WGS sequence"/>
</dbReference>
<name>A0A402B4K7_9CHLR</name>
<gene>
    <name evidence="2" type="ORF">KDA_17550</name>
</gene>
<reference evidence="3" key="1">
    <citation type="submission" date="2018-12" db="EMBL/GenBank/DDBJ databases">
        <title>Tengunoibacter tsumagoiensis gen. nov., sp. nov., Dictyobacter kobayashii sp. nov., D. alpinus sp. nov., and D. joshuensis sp. nov. and description of Dictyobacteraceae fam. nov. within the order Ktedonobacterales isolated from Tengu-no-mugimeshi.</title>
        <authorList>
            <person name="Wang C.M."/>
            <person name="Zheng Y."/>
            <person name="Sakai Y."/>
            <person name="Toyoda A."/>
            <person name="Minakuchi Y."/>
            <person name="Abe K."/>
            <person name="Yokota A."/>
            <person name="Yabe S."/>
        </authorList>
    </citation>
    <scope>NUCLEOTIDE SEQUENCE [LARGE SCALE GENOMIC DNA]</scope>
    <source>
        <strain evidence="3">Uno16</strain>
    </source>
</reference>
<protein>
    <submittedName>
        <fullName evidence="2">Uncharacterized protein</fullName>
    </submittedName>
</protein>
<organism evidence="2 3">
    <name type="scientific">Dictyobacter alpinus</name>
    <dbReference type="NCBI Taxonomy" id="2014873"/>
    <lineage>
        <taxon>Bacteria</taxon>
        <taxon>Bacillati</taxon>
        <taxon>Chloroflexota</taxon>
        <taxon>Ktedonobacteria</taxon>
        <taxon>Ktedonobacterales</taxon>
        <taxon>Dictyobacteraceae</taxon>
        <taxon>Dictyobacter</taxon>
    </lineage>
</organism>
<accession>A0A402B4K7</accession>
<keyword evidence="3" id="KW-1185">Reference proteome</keyword>
<sequence>MIIGSILGIYFDLKALRMYRQLGSTQRWYQRPTLMNASGSLLLLTFPVLSIAMVAHILPENIFIYILGVCLLLLAFTLVTYGFILSLKARKGDNLPPQVRAMIEEQKNKNS</sequence>
<keyword evidence="1" id="KW-1133">Transmembrane helix</keyword>
<evidence type="ECO:0000313" key="2">
    <source>
        <dbReference type="EMBL" id="GCE26271.1"/>
    </source>
</evidence>
<keyword evidence="1" id="KW-0812">Transmembrane</keyword>
<feature type="transmembrane region" description="Helical" evidence="1">
    <location>
        <begin position="62"/>
        <end position="84"/>
    </location>
</feature>
<evidence type="ECO:0000313" key="3">
    <source>
        <dbReference type="Proteomes" id="UP000287171"/>
    </source>
</evidence>
<dbReference type="EMBL" id="BIFT01000001">
    <property type="protein sequence ID" value="GCE26271.1"/>
    <property type="molecule type" value="Genomic_DNA"/>
</dbReference>
<keyword evidence="1" id="KW-0472">Membrane</keyword>
<comment type="caution">
    <text evidence="2">The sequence shown here is derived from an EMBL/GenBank/DDBJ whole genome shotgun (WGS) entry which is preliminary data.</text>
</comment>